<reference evidence="8 9" key="1">
    <citation type="submission" date="2020-08" db="EMBL/GenBank/DDBJ databases">
        <title>Plant Genome Project.</title>
        <authorList>
            <person name="Zhang R.-G."/>
        </authorList>
    </citation>
    <scope>NUCLEOTIDE SEQUENCE [LARGE SCALE GENOMIC DNA]</scope>
    <source>
        <tissue evidence="8">Rhizome</tissue>
    </source>
</reference>
<dbReference type="PANTHER" id="PTHR32444">
    <property type="entry name" value="BULB-TYPE LECTIN DOMAIN-CONTAINING PROTEIN"/>
    <property type="match status" value="1"/>
</dbReference>
<evidence type="ECO:0000256" key="1">
    <source>
        <dbReference type="ARBA" id="ARBA00022723"/>
    </source>
</evidence>
<feature type="compositionally biased region" description="Acidic residues" evidence="5">
    <location>
        <begin position="245"/>
        <end position="263"/>
    </location>
</feature>
<dbReference type="Pfam" id="PF02892">
    <property type="entry name" value="zf-BED"/>
    <property type="match status" value="1"/>
</dbReference>
<keyword evidence="3" id="KW-0862">Zinc</keyword>
<gene>
    <name evidence="8" type="ORF">ZIOFF_017671</name>
</gene>
<comment type="caution">
    <text evidence="8">The sequence shown here is derived from an EMBL/GenBank/DDBJ whole genome shotgun (WGS) entry which is preliminary data.</text>
</comment>
<evidence type="ECO:0008006" key="10">
    <source>
        <dbReference type="Google" id="ProtNLM"/>
    </source>
</evidence>
<dbReference type="InterPro" id="IPR001480">
    <property type="entry name" value="Bulb-type_lectin_dom"/>
</dbReference>
<feature type="region of interest" description="Disordered" evidence="5">
    <location>
        <begin position="66"/>
        <end position="105"/>
    </location>
</feature>
<dbReference type="GO" id="GO:0051707">
    <property type="term" value="P:response to other organism"/>
    <property type="evidence" value="ECO:0007669"/>
    <property type="project" value="UniProtKB-ARBA"/>
</dbReference>
<feature type="domain" description="Bulb-type lectin" evidence="7">
    <location>
        <begin position="468"/>
        <end position="573"/>
    </location>
</feature>
<keyword evidence="9" id="KW-1185">Reference proteome</keyword>
<feature type="domain" description="BED-type" evidence="6">
    <location>
        <begin position="3"/>
        <end position="59"/>
    </location>
</feature>
<sequence length="625" mass="69670">MAPNPDIGWQFGQMVGDNRKTIRCKFCGKVITGGITRLKQHIAHVTGNVEICHKAPKEISSMLRKHLQDSKASRSSMQRKKQIALDSITQNTRVSESGSSGGDDIEDIENRELQKAIKESRKTRVIEEQMRNRYGQGFSGSSSGLDPGLKKGMSRSFSVREDSRLPSKGIDSFMFPTKQKSLKNWFGAEKVKNVDNEPPVLEDDDLAWLDQALRASDAEEYNTTTSVQSHSRKKNKGKEVLSRDDSEDSDESDDSDDSDDSNDGNDQQSHGEHHVHQSHQDDQHDTGMTWARGHENYYATQDSNHGYRPGMEKQHHFFTSLSESADAKDKEHSIGSSRQHMSVEEHMKHLLLRGNQQIPLRDDYGSRSYNWESQDIGHGPIGYQSGGYGYYSSNQPRYDSYDRSSDYLPSYTSATRHHESEGYFDNAQNAIPDYSTSLGSNIGHHSRDRESSSVSLFLLSFTSAATTTDTISAQHSLTGNQTITSGDGTFVLGFFTPPGTAEATTTSESDPATSELKISDDGNLVLLNQFKSIIWSTNATTISSSNSTVAVILDNGNLQLRDGSNSSLVFWQSFDRPTETYLPGAKLEFNKITKRSNTSLPGRIKLTLLLGSSPWRWIRLEAFNT</sequence>
<dbReference type="EMBL" id="JACMSC010000005">
    <property type="protein sequence ID" value="KAG6520612.1"/>
    <property type="molecule type" value="Genomic_DNA"/>
</dbReference>
<evidence type="ECO:0000259" key="6">
    <source>
        <dbReference type="PROSITE" id="PS50808"/>
    </source>
</evidence>
<accession>A0A8J5H5B4</accession>
<dbReference type="GO" id="GO:0008270">
    <property type="term" value="F:zinc ion binding"/>
    <property type="evidence" value="ECO:0007669"/>
    <property type="project" value="UniProtKB-KW"/>
</dbReference>
<dbReference type="Pfam" id="PF01453">
    <property type="entry name" value="B_lectin"/>
    <property type="match status" value="1"/>
</dbReference>
<dbReference type="PROSITE" id="PS50808">
    <property type="entry name" value="ZF_BED"/>
    <property type="match status" value="1"/>
</dbReference>
<feature type="region of interest" description="Disordered" evidence="5">
    <location>
        <begin position="218"/>
        <end position="288"/>
    </location>
</feature>
<dbReference type="CDD" id="cd00028">
    <property type="entry name" value="B_lectin"/>
    <property type="match status" value="1"/>
</dbReference>
<dbReference type="PROSITE" id="PS50927">
    <property type="entry name" value="BULB_LECTIN"/>
    <property type="match status" value="1"/>
</dbReference>
<feature type="region of interest" description="Disordered" evidence="5">
    <location>
        <begin position="134"/>
        <end position="162"/>
    </location>
</feature>
<dbReference type="GO" id="GO:0003677">
    <property type="term" value="F:DNA binding"/>
    <property type="evidence" value="ECO:0007669"/>
    <property type="project" value="InterPro"/>
</dbReference>
<proteinExistence type="predicted"/>
<dbReference type="Gene3D" id="2.90.10.10">
    <property type="entry name" value="Bulb-type lectin domain"/>
    <property type="match status" value="1"/>
</dbReference>
<dbReference type="AlphaFoldDB" id="A0A8J5H5B4"/>
<feature type="compositionally biased region" description="Basic and acidic residues" evidence="5">
    <location>
        <begin position="269"/>
        <end position="285"/>
    </location>
</feature>
<name>A0A8J5H5B4_ZINOF</name>
<evidence type="ECO:0000259" key="7">
    <source>
        <dbReference type="PROSITE" id="PS50927"/>
    </source>
</evidence>
<evidence type="ECO:0000256" key="3">
    <source>
        <dbReference type="ARBA" id="ARBA00022833"/>
    </source>
</evidence>
<dbReference type="InterPro" id="IPR036426">
    <property type="entry name" value="Bulb-type_lectin_dom_sf"/>
</dbReference>
<organism evidence="8 9">
    <name type="scientific">Zingiber officinale</name>
    <name type="common">Ginger</name>
    <name type="synonym">Amomum zingiber</name>
    <dbReference type="NCBI Taxonomy" id="94328"/>
    <lineage>
        <taxon>Eukaryota</taxon>
        <taxon>Viridiplantae</taxon>
        <taxon>Streptophyta</taxon>
        <taxon>Embryophyta</taxon>
        <taxon>Tracheophyta</taxon>
        <taxon>Spermatophyta</taxon>
        <taxon>Magnoliopsida</taxon>
        <taxon>Liliopsida</taxon>
        <taxon>Zingiberales</taxon>
        <taxon>Zingiberaceae</taxon>
        <taxon>Zingiber</taxon>
    </lineage>
</organism>
<dbReference type="Proteomes" id="UP000734854">
    <property type="component" value="Unassembled WGS sequence"/>
</dbReference>
<keyword evidence="2 4" id="KW-0863">Zinc-finger</keyword>
<evidence type="ECO:0000256" key="5">
    <source>
        <dbReference type="SAM" id="MobiDB-lite"/>
    </source>
</evidence>
<protein>
    <recommendedName>
        <fullName evidence="10">Bulb-type lectin domain-containing protein</fullName>
    </recommendedName>
</protein>
<dbReference type="SMART" id="SM00108">
    <property type="entry name" value="B_lectin"/>
    <property type="match status" value="1"/>
</dbReference>
<dbReference type="InterPro" id="IPR003656">
    <property type="entry name" value="Znf_BED"/>
</dbReference>
<evidence type="ECO:0000313" key="9">
    <source>
        <dbReference type="Proteomes" id="UP000734854"/>
    </source>
</evidence>
<dbReference type="SUPFAM" id="SSF51110">
    <property type="entry name" value="alpha-D-mannose-specific plant lectins"/>
    <property type="match status" value="1"/>
</dbReference>
<dbReference type="PANTHER" id="PTHR32444:SF247">
    <property type="entry name" value="OS01G0958200 PROTEIN"/>
    <property type="match status" value="1"/>
</dbReference>
<evidence type="ECO:0000256" key="2">
    <source>
        <dbReference type="ARBA" id="ARBA00022771"/>
    </source>
</evidence>
<keyword evidence="1" id="KW-0479">Metal-binding</keyword>
<evidence type="ECO:0000313" key="8">
    <source>
        <dbReference type="EMBL" id="KAG6520612.1"/>
    </source>
</evidence>
<evidence type="ECO:0000256" key="4">
    <source>
        <dbReference type="PROSITE-ProRule" id="PRU00027"/>
    </source>
</evidence>